<feature type="transmembrane region" description="Helical" evidence="7">
    <location>
        <begin position="380"/>
        <end position="402"/>
    </location>
</feature>
<gene>
    <name evidence="9" type="ORF">HMPREF9238_00412</name>
</gene>
<feature type="transmembrane region" description="Helical" evidence="7">
    <location>
        <begin position="193"/>
        <end position="212"/>
    </location>
</feature>
<feature type="domain" description="Major facilitator superfamily (MFS) profile" evidence="8">
    <location>
        <begin position="18"/>
        <end position="433"/>
    </location>
</feature>
<organism evidence="9 10">
    <name type="scientific">Gleimia europaea ACS-120-V-Col10b</name>
    <dbReference type="NCBI Taxonomy" id="883069"/>
    <lineage>
        <taxon>Bacteria</taxon>
        <taxon>Bacillati</taxon>
        <taxon>Actinomycetota</taxon>
        <taxon>Actinomycetes</taxon>
        <taxon>Actinomycetales</taxon>
        <taxon>Actinomycetaceae</taxon>
        <taxon>Gleimia</taxon>
    </lineage>
</organism>
<feature type="transmembrane region" description="Helical" evidence="7">
    <location>
        <begin position="286"/>
        <end position="307"/>
    </location>
</feature>
<comment type="subcellular location">
    <subcellularLocation>
        <location evidence="1">Cell membrane</location>
        <topology evidence="1">Multi-pass membrane protein</topology>
    </subcellularLocation>
</comment>
<accession>A0A9W5VW91</accession>
<keyword evidence="10" id="KW-1185">Reference proteome</keyword>
<feature type="transmembrane region" description="Helical" evidence="7">
    <location>
        <begin position="341"/>
        <end position="359"/>
    </location>
</feature>
<sequence length="471" mass="50307">MADNHLILSPKKKEDRKVAVATLVGTTVEWYDFFIYSNAVALIFGPLFFDPLAQDNAFLGQIIGFATVGISFFFRPLGALVAGTLGDKIGRKSMMVATLILMGLATVLIGLLPTYQTIGIWAPILLVLLRIVQGFSAGGEWGGAALMAVEHAPADKRGWYGGFPQVGVPLGMLTATGVLAIVHNISGDAFNTWGWRVPFLFSIVMIAIGMFIRLGVAESPIFEEVSKDADQLRLPIVQMFKYNGKQLVQGALAFMGNGVVGYMITGGFILAYTSGPNGMGLDGNKMLHIITLASASWIVTTLFAAWISDRIGRVRTFQIGFVLNLIWVFPLFMLINTGEWSNIMLAILPLTIGLGLTYGPQSAMFAEIFPARVRYSGAGLAYAIGAILGGAFSPLISTFLYGKFGTSTAISTYLFTFTAIGLIAVSTIKDRTGLPLGKDANDIPGNAELEAAVAAQKVTGTPATFEHGAGY</sequence>
<keyword evidence="6 7" id="KW-0472">Membrane</keyword>
<evidence type="ECO:0000313" key="10">
    <source>
        <dbReference type="Proteomes" id="UP000014387"/>
    </source>
</evidence>
<dbReference type="EMBL" id="AGWN01000001">
    <property type="protein sequence ID" value="EPD30664.1"/>
    <property type="molecule type" value="Genomic_DNA"/>
</dbReference>
<proteinExistence type="predicted"/>
<feature type="transmembrane region" description="Helical" evidence="7">
    <location>
        <begin position="319"/>
        <end position="335"/>
    </location>
</feature>
<evidence type="ECO:0000256" key="4">
    <source>
        <dbReference type="ARBA" id="ARBA00022692"/>
    </source>
</evidence>
<dbReference type="CDD" id="cd17369">
    <property type="entry name" value="MFS_ShiA_like"/>
    <property type="match status" value="1"/>
</dbReference>
<dbReference type="GO" id="GO:0005886">
    <property type="term" value="C:plasma membrane"/>
    <property type="evidence" value="ECO:0007669"/>
    <property type="project" value="UniProtKB-SubCell"/>
</dbReference>
<dbReference type="GO" id="GO:0022857">
    <property type="term" value="F:transmembrane transporter activity"/>
    <property type="evidence" value="ECO:0007669"/>
    <property type="project" value="InterPro"/>
</dbReference>
<evidence type="ECO:0000256" key="6">
    <source>
        <dbReference type="ARBA" id="ARBA00023136"/>
    </source>
</evidence>
<evidence type="ECO:0000259" key="8">
    <source>
        <dbReference type="PROSITE" id="PS50850"/>
    </source>
</evidence>
<dbReference type="InterPro" id="IPR011701">
    <property type="entry name" value="MFS"/>
</dbReference>
<dbReference type="Proteomes" id="UP000014387">
    <property type="component" value="Unassembled WGS sequence"/>
</dbReference>
<keyword evidence="5 7" id="KW-1133">Transmembrane helix</keyword>
<feature type="transmembrane region" description="Helical" evidence="7">
    <location>
        <begin position="118"/>
        <end position="138"/>
    </location>
</feature>
<dbReference type="AlphaFoldDB" id="A0A9W5VW91"/>
<feature type="transmembrane region" description="Helical" evidence="7">
    <location>
        <begin position="408"/>
        <end position="428"/>
    </location>
</feature>
<keyword evidence="4 7" id="KW-0812">Transmembrane</keyword>
<feature type="transmembrane region" description="Helical" evidence="7">
    <location>
        <begin position="94"/>
        <end position="112"/>
    </location>
</feature>
<name>A0A9W5VW91_9ACTO</name>
<keyword evidence="3" id="KW-1003">Cell membrane</keyword>
<dbReference type="Gene3D" id="1.20.1250.20">
    <property type="entry name" value="MFS general substrate transporter like domains"/>
    <property type="match status" value="1"/>
</dbReference>
<feature type="transmembrane region" description="Helical" evidence="7">
    <location>
        <begin position="20"/>
        <end position="45"/>
    </location>
</feature>
<evidence type="ECO:0000256" key="1">
    <source>
        <dbReference type="ARBA" id="ARBA00004651"/>
    </source>
</evidence>
<evidence type="ECO:0000256" key="7">
    <source>
        <dbReference type="SAM" id="Phobius"/>
    </source>
</evidence>
<dbReference type="PROSITE" id="PS50850">
    <property type="entry name" value="MFS"/>
    <property type="match status" value="1"/>
</dbReference>
<reference evidence="9 10" key="1">
    <citation type="submission" date="2013-05" db="EMBL/GenBank/DDBJ databases">
        <title>The Genome Sequence of Actinomyces europaeus ACS-120-V-COL10B.</title>
        <authorList>
            <consortium name="The Broad Institute Genomics Platform"/>
            <person name="Earl A."/>
            <person name="Ward D."/>
            <person name="Feldgarden M."/>
            <person name="Gevers D."/>
            <person name="Saerens B."/>
            <person name="Vaneechoutte M."/>
            <person name="Walker B."/>
            <person name="Young S."/>
            <person name="Zeng Q."/>
            <person name="Gargeya S."/>
            <person name="Fitzgerald M."/>
            <person name="Haas B."/>
            <person name="Abouelleil A."/>
            <person name="Allen A.W."/>
            <person name="Alvarado L."/>
            <person name="Arachchi H.M."/>
            <person name="Berlin A.M."/>
            <person name="Chapman S.B."/>
            <person name="Gainer-Dewar J."/>
            <person name="Goldberg J."/>
            <person name="Griggs A."/>
            <person name="Gujja S."/>
            <person name="Hansen M."/>
            <person name="Howarth C."/>
            <person name="Imamovic A."/>
            <person name="Ireland A."/>
            <person name="Larimer J."/>
            <person name="McCowan C."/>
            <person name="Murphy C."/>
            <person name="Pearson M."/>
            <person name="Poon T.W."/>
            <person name="Priest M."/>
            <person name="Roberts A."/>
            <person name="Saif S."/>
            <person name="Shea T."/>
            <person name="Sisk P."/>
            <person name="Sykes S."/>
            <person name="Wortman J."/>
            <person name="Nusbaum C."/>
            <person name="Birren B."/>
        </authorList>
    </citation>
    <scope>NUCLEOTIDE SEQUENCE [LARGE SCALE GENOMIC DNA]</scope>
    <source>
        <strain evidence="9 10">ACS-120-V-Col10b</strain>
    </source>
</reference>
<keyword evidence="2" id="KW-0813">Transport</keyword>
<evidence type="ECO:0000256" key="3">
    <source>
        <dbReference type="ARBA" id="ARBA00022475"/>
    </source>
</evidence>
<dbReference type="InterPro" id="IPR020846">
    <property type="entry name" value="MFS_dom"/>
</dbReference>
<dbReference type="PANTHER" id="PTHR43045">
    <property type="entry name" value="SHIKIMATE TRANSPORTER"/>
    <property type="match status" value="1"/>
</dbReference>
<protein>
    <recommendedName>
        <fullName evidence="8">Major facilitator superfamily (MFS) profile domain-containing protein</fullName>
    </recommendedName>
</protein>
<feature type="transmembrane region" description="Helical" evidence="7">
    <location>
        <begin position="57"/>
        <end position="82"/>
    </location>
</feature>
<dbReference type="PANTHER" id="PTHR43045:SF1">
    <property type="entry name" value="SHIKIMATE TRANSPORTER"/>
    <property type="match status" value="1"/>
</dbReference>
<dbReference type="SUPFAM" id="SSF103473">
    <property type="entry name" value="MFS general substrate transporter"/>
    <property type="match status" value="1"/>
</dbReference>
<feature type="transmembrane region" description="Helical" evidence="7">
    <location>
        <begin position="251"/>
        <end position="274"/>
    </location>
</feature>
<evidence type="ECO:0000313" key="9">
    <source>
        <dbReference type="EMBL" id="EPD30664.1"/>
    </source>
</evidence>
<evidence type="ECO:0000256" key="5">
    <source>
        <dbReference type="ARBA" id="ARBA00022989"/>
    </source>
</evidence>
<evidence type="ECO:0000256" key="2">
    <source>
        <dbReference type="ARBA" id="ARBA00022448"/>
    </source>
</evidence>
<dbReference type="RefSeq" id="WP_016443776.1">
    <property type="nucleotide sequence ID" value="NZ_KE150266.1"/>
</dbReference>
<dbReference type="InterPro" id="IPR036259">
    <property type="entry name" value="MFS_trans_sf"/>
</dbReference>
<dbReference type="Pfam" id="PF07690">
    <property type="entry name" value="MFS_1"/>
    <property type="match status" value="1"/>
</dbReference>
<feature type="transmembrane region" description="Helical" evidence="7">
    <location>
        <begin position="159"/>
        <end position="181"/>
    </location>
</feature>
<comment type="caution">
    <text evidence="9">The sequence shown here is derived from an EMBL/GenBank/DDBJ whole genome shotgun (WGS) entry which is preliminary data.</text>
</comment>